<dbReference type="InterPro" id="IPR058909">
    <property type="entry name" value="CD_NTase_C"/>
</dbReference>
<keyword evidence="3" id="KW-0547">Nucleotide-binding</keyword>
<dbReference type="InterPro" id="IPR043519">
    <property type="entry name" value="NT_sf"/>
</dbReference>
<dbReference type="GO" id="GO:0016779">
    <property type="term" value="F:nucleotidyltransferase activity"/>
    <property type="evidence" value="ECO:0007669"/>
    <property type="project" value="InterPro"/>
</dbReference>
<dbReference type="OrthoDB" id="1082574at2"/>
<reference evidence="6 7" key="1">
    <citation type="submission" date="2018-06" db="EMBL/GenBank/DDBJ databases">
        <title>Genomic Encyclopedia of Type Strains, Phase IV (KMG-IV): sequencing the most valuable type-strain genomes for metagenomic binning, comparative biology and taxonomic classification.</title>
        <authorList>
            <person name="Goeker M."/>
        </authorList>
    </citation>
    <scope>NUCLEOTIDE SEQUENCE [LARGE SCALE GENOMIC DNA]</scope>
    <source>
        <strain evidence="6 7">DSM 25520</strain>
    </source>
</reference>
<evidence type="ECO:0000259" key="5">
    <source>
        <dbReference type="Pfam" id="PF26305"/>
    </source>
</evidence>
<comment type="caution">
    <text evidence="6">The sequence shown here is derived from an EMBL/GenBank/DDBJ whole genome shotgun (WGS) entry which is preliminary data.</text>
</comment>
<keyword evidence="1" id="KW-0808">Transferase</keyword>
<dbReference type="InterPro" id="IPR006116">
    <property type="entry name" value="NT_2-5OAS_ClassI-CCAase"/>
</dbReference>
<keyword evidence="4" id="KW-0051">Antiviral defense</keyword>
<accession>A0A366HEP4</accession>
<proteinExistence type="predicted"/>
<dbReference type="Proteomes" id="UP000253628">
    <property type="component" value="Unassembled WGS sequence"/>
</dbReference>
<evidence type="ECO:0000256" key="1">
    <source>
        <dbReference type="ARBA" id="ARBA00022679"/>
    </source>
</evidence>
<dbReference type="RefSeq" id="WP_113932723.1">
    <property type="nucleotide sequence ID" value="NZ_JACCEU010000004.1"/>
</dbReference>
<organism evidence="6 7">
    <name type="scientific">Eoetvoesiella caeni</name>
    <dbReference type="NCBI Taxonomy" id="645616"/>
    <lineage>
        <taxon>Bacteria</taxon>
        <taxon>Pseudomonadati</taxon>
        <taxon>Pseudomonadota</taxon>
        <taxon>Betaproteobacteria</taxon>
        <taxon>Burkholderiales</taxon>
        <taxon>Alcaligenaceae</taxon>
        <taxon>Eoetvoesiella</taxon>
    </lineage>
</organism>
<keyword evidence="7" id="KW-1185">Reference proteome</keyword>
<evidence type="ECO:0000313" key="7">
    <source>
        <dbReference type="Proteomes" id="UP000253628"/>
    </source>
</evidence>
<dbReference type="GO" id="GO:0051607">
    <property type="term" value="P:defense response to virus"/>
    <property type="evidence" value="ECO:0007669"/>
    <property type="project" value="UniProtKB-KW"/>
</dbReference>
<sequence>MSATWNSRFATWAQAPSQTESDKIDNAITAIRKALAADVKMASVTKVFIQGSYRNRVNVRQDSDVDIGVLYTGNLFGTDYPSGKIDADFNVISVDYGYAHFKNDIGKALISYFGAQHVTRGDKAFDIHENTYRVDADVVPLMVHRRYSADGTYICGTELRPDSGGRIINWPERLYDTHEWPRQHYENGNGKNNDTRRAYRGVVRIVKKLRNIMEEDGIAEAKLIKGFNVECLVWNAPNSCFAHETWYDDVCSVLNHLSLYLSSMSLCGEWGEVSELKYLLKNDDAKRKRFEEFIDSTRRYIGIA</sequence>
<evidence type="ECO:0000313" key="6">
    <source>
        <dbReference type="EMBL" id="RBP40975.1"/>
    </source>
</evidence>
<dbReference type="Pfam" id="PF26305">
    <property type="entry name" value="CD_NTase_C"/>
    <property type="match status" value="1"/>
</dbReference>
<evidence type="ECO:0000256" key="4">
    <source>
        <dbReference type="ARBA" id="ARBA00023118"/>
    </source>
</evidence>
<evidence type="ECO:0000256" key="3">
    <source>
        <dbReference type="ARBA" id="ARBA00022741"/>
    </source>
</evidence>
<dbReference type="AlphaFoldDB" id="A0A366HEP4"/>
<dbReference type="SUPFAM" id="SSF81301">
    <property type="entry name" value="Nucleotidyltransferase"/>
    <property type="match status" value="1"/>
</dbReference>
<name>A0A366HEP4_9BURK</name>
<feature type="domain" description="cGAS/DncV-like nucleotidyltransferase C-terminal helical" evidence="5">
    <location>
        <begin position="186"/>
        <end position="301"/>
    </location>
</feature>
<protein>
    <recommendedName>
        <fullName evidence="5">cGAS/DncV-like nucleotidyltransferase C-terminal helical domain-containing protein</fullName>
    </recommendedName>
</protein>
<evidence type="ECO:0000256" key="2">
    <source>
        <dbReference type="ARBA" id="ARBA00022695"/>
    </source>
</evidence>
<keyword evidence="2" id="KW-0548">Nucleotidyltransferase</keyword>
<gene>
    <name evidence="6" type="ORF">DFR37_103320</name>
</gene>
<dbReference type="CDD" id="cd05400">
    <property type="entry name" value="NT_2-5OAS_ClassI-CCAase"/>
    <property type="match status" value="1"/>
</dbReference>
<dbReference type="EMBL" id="QNRQ01000003">
    <property type="protein sequence ID" value="RBP40975.1"/>
    <property type="molecule type" value="Genomic_DNA"/>
</dbReference>